<dbReference type="HOGENOM" id="CLU_2182360_0_0_7"/>
<keyword evidence="3" id="KW-1185">Reference proteome</keyword>
<name>E3FS61_STIAD</name>
<sequence>MSGTWSPALRAALSWRSLFSAASAAPGGLTHKAPVSAPARATWVRSWIDMALVERRRGTDSRAARFQTASVFPHVLGKLHWRGGMGDALHGVFFSVWALRRDSVTATRV</sequence>
<feature type="chain" id="PRO_5003169710" description="Secreted protein" evidence="1">
    <location>
        <begin position="25"/>
        <end position="109"/>
    </location>
</feature>
<evidence type="ECO:0008006" key="4">
    <source>
        <dbReference type="Google" id="ProtNLM"/>
    </source>
</evidence>
<dbReference type="STRING" id="378806.STAUR_2992"/>
<feature type="signal peptide" evidence="1">
    <location>
        <begin position="1"/>
        <end position="24"/>
    </location>
</feature>
<accession>E3FS61</accession>
<evidence type="ECO:0000313" key="2">
    <source>
        <dbReference type="EMBL" id="ADO70784.1"/>
    </source>
</evidence>
<evidence type="ECO:0000313" key="3">
    <source>
        <dbReference type="Proteomes" id="UP000001351"/>
    </source>
</evidence>
<reference evidence="2 3" key="1">
    <citation type="journal article" date="2011" name="Mol. Biol. Evol.">
        <title>Comparative genomic analysis of fruiting body formation in Myxococcales.</title>
        <authorList>
            <person name="Huntley S."/>
            <person name="Hamann N."/>
            <person name="Wegener-Feldbrugge S."/>
            <person name="Treuner-Lange A."/>
            <person name="Kube M."/>
            <person name="Reinhardt R."/>
            <person name="Klages S."/>
            <person name="Muller R."/>
            <person name="Ronning C.M."/>
            <person name="Nierman W.C."/>
            <person name="Sogaard-Andersen L."/>
        </authorList>
    </citation>
    <scope>NUCLEOTIDE SEQUENCE [LARGE SCALE GENOMIC DNA]</scope>
    <source>
        <strain evidence="2 3">DW4/3-1</strain>
    </source>
</reference>
<proteinExistence type="predicted"/>
<gene>
    <name evidence="2" type="ordered locus">STAUR_2992</name>
</gene>
<dbReference type="Proteomes" id="UP000001351">
    <property type="component" value="Chromosome"/>
</dbReference>
<dbReference type="EMBL" id="CP002271">
    <property type="protein sequence ID" value="ADO70784.1"/>
    <property type="molecule type" value="Genomic_DNA"/>
</dbReference>
<dbReference type="AlphaFoldDB" id="E3FS61"/>
<protein>
    <recommendedName>
        <fullName evidence="4">Secreted protein</fullName>
    </recommendedName>
</protein>
<dbReference type="KEGG" id="sur:STAUR_2992"/>
<keyword evidence="1" id="KW-0732">Signal</keyword>
<evidence type="ECO:0000256" key="1">
    <source>
        <dbReference type="SAM" id="SignalP"/>
    </source>
</evidence>
<organism evidence="2 3">
    <name type="scientific">Stigmatella aurantiaca (strain DW4/3-1)</name>
    <dbReference type="NCBI Taxonomy" id="378806"/>
    <lineage>
        <taxon>Bacteria</taxon>
        <taxon>Pseudomonadati</taxon>
        <taxon>Myxococcota</taxon>
        <taxon>Myxococcia</taxon>
        <taxon>Myxococcales</taxon>
        <taxon>Cystobacterineae</taxon>
        <taxon>Archangiaceae</taxon>
        <taxon>Stigmatella</taxon>
    </lineage>
</organism>